<keyword evidence="1 2" id="KW-0694">RNA-binding</keyword>
<dbReference type="InterPro" id="IPR012677">
    <property type="entry name" value="Nucleotide-bd_a/b_plait_sf"/>
</dbReference>
<feature type="domain" description="RRM" evidence="4">
    <location>
        <begin position="30"/>
        <end position="107"/>
    </location>
</feature>
<dbReference type="SUPFAM" id="SSF54928">
    <property type="entry name" value="RNA-binding domain, RBD"/>
    <property type="match status" value="1"/>
</dbReference>
<dbReference type="CDD" id="cd00590">
    <property type="entry name" value="RRM_SF"/>
    <property type="match status" value="1"/>
</dbReference>
<dbReference type="InterPro" id="IPR000504">
    <property type="entry name" value="RRM_dom"/>
</dbReference>
<dbReference type="SMART" id="SM00360">
    <property type="entry name" value="RRM"/>
    <property type="match status" value="1"/>
</dbReference>
<dbReference type="Pfam" id="PF00076">
    <property type="entry name" value="RRM_1"/>
    <property type="match status" value="1"/>
</dbReference>
<organism evidence="5 6">
    <name type="scientific">Tritrichomonas musculus</name>
    <dbReference type="NCBI Taxonomy" id="1915356"/>
    <lineage>
        <taxon>Eukaryota</taxon>
        <taxon>Metamonada</taxon>
        <taxon>Parabasalia</taxon>
        <taxon>Tritrichomonadida</taxon>
        <taxon>Tritrichomonadidae</taxon>
        <taxon>Tritrichomonas</taxon>
    </lineage>
</organism>
<proteinExistence type="predicted"/>
<feature type="region of interest" description="Disordered" evidence="3">
    <location>
        <begin position="104"/>
        <end position="136"/>
    </location>
</feature>
<evidence type="ECO:0000256" key="1">
    <source>
        <dbReference type="ARBA" id="ARBA00022884"/>
    </source>
</evidence>
<comment type="caution">
    <text evidence="5">The sequence shown here is derived from an EMBL/GenBank/DDBJ whole genome shotgun (WGS) entry which is preliminary data.</text>
</comment>
<sequence>MISGRTYNPDDPKKPIFDIRSKLKLSKPVYQVYVGGLRYSASEDQVRDLFSKYGRVVSVIIPISKTGNAKGCAFVAFATESDQKTAIQALNETEFMGRKIFVDERRDPDPNAPRIDKSMAGQPPIYPANDFEDDDM</sequence>
<name>A0ABR2KAW8_9EUKA</name>
<dbReference type="PANTHER" id="PTHR48027">
    <property type="entry name" value="HETEROGENEOUS NUCLEAR RIBONUCLEOPROTEIN 87F-RELATED"/>
    <property type="match status" value="1"/>
</dbReference>
<feature type="compositionally biased region" description="Basic and acidic residues" evidence="3">
    <location>
        <begin position="104"/>
        <end position="117"/>
    </location>
</feature>
<reference evidence="5 6" key="1">
    <citation type="submission" date="2024-04" db="EMBL/GenBank/DDBJ databases">
        <title>Tritrichomonas musculus Genome.</title>
        <authorList>
            <person name="Alves-Ferreira E."/>
            <person name="Grigg M."/>
            <person name="Lorenzi H."/>
            <person name="Galac M."/>
        </authorList>
    </citation>
    <scope>NUCLEOTIDE SEQUENCE [LARGE SCALE GENOMIC DNA]</scope>
    <source>
        <strain evidence="5 6">EAF2021</strain>
    </source>
</reference>
<dbReference type="InterPro" id="IPR035979">
    <property type="entry name" value="RBD_domain_sf"/>
</dbReference>
<dbReference type="PROSITE" id="PS50102">
    <property type="entry name" value="RRM"/>
    <property type="match status" value="1"/>
</dbReference>
<evidence type="ECO:0000313" key="5">
    <source>
        <dbReference type="EMBL" id="KAK8888042.1"/>
    </source>
</evidence>
<evidence type="ECO:0000256" key="3">
    <source>
        <dbReference type="SAM" id="MobiDB-lite"/>
    </source>
</evidence>
<gene>
    <name evidence="5" type="ORF">M9Y10_039102</name>
</gene>
<dbReference type="Gene3D" id="3.30.70.330">
    <property type="match status" value="1"/>
</dbReference>
<dbReference type="EMBL" id="JAPFFF010000006">
    <property type="protein sequence ID" value="KAK8888042.1"/>
    <property type="molecule type" value="Genomic_DNA"/>
</dbReference>
<protein>
    <recommendedName>
        <fullName evidence="4">RRM domain-containing protein</fullName>
    </recommendedName>
</protein>
<keyword evidence="6" id="KW-1185">Reference proteome</keyword>
<evidence type="ECO:0000259" key="4">
    <source>
        <dbReference type="PROSITE" id="PS50102"/>
    </source>
</evidence>
<evidence type="ECO:0000313" key="6">
    <source>
        <dbReference type="Proteomes" id="UP001470230"/>
    </source>
</evidence>
<dbReference type="InterPro" id="IPR052462">
    <property type="entry name" value="SLIRP/GR-RBP-like"/>
</dbReference>
<evidence type="ECO:0000256" key="2">
    <source>
        <dbReference type="PROSITE-ProRule" id="PRU00176"/>
    </source>
</evidence>
<accession>A0ABR2KAW8</accession>
<dbReference type="Proteomes" id="UP001470230">
    <property type="component" value="Unassembled WGS sequence"/>
</dbReference>